<proteinExistence type="predicted"/>
<evidence type="ECO:0000313" key="2">
    <source>
        <dbReference type="Proteomes" id="UP001497535"/>
    </source>
</evidence>
<dbReference type="EMBL" id="CAVMJV010000096">
    <property type="protein sequence ID" value="CAK5094170.1"/>
    <property type="molecule type" value="Genomic_DNA"/>
</dbReference>
<sequence>MIKMQLLICPKDLRLITKLDYSGFNCPLDSDVRIFERFFASFVAKVDNELAVFSFTSLCRSSTPKIFSSFARLMQAQMEPGNYPWRIEFELINIPEDFQQRDQQQQQQNFPTHQPNLGQTLKNVQQSVVISDMNKQITFCLFLYPNNCTNKTYRHRIKLRYLIRCRYVLFVQLFG</sequence>
<gene>
    <name evidence="1" type="ORF">MENTE1834_LOCUS40541</name>
</gene>
<comment type="caution">
    <text evidence="1">The sequence shown here is derived from an EMBL/GenBank/DDBJ whole genome shotgun (WGS) entry which is preliminary data.</text>
</comment>
<protein>
    <submittedName>
        <fullName evidence="1">Uncharacterized protein</fullName>
    </submittedName>
</protein>
<reference evidence="1" key="1">
    <citation type="submission" date="2023-11" db="EMBL/GenBank/DDBJ databases">
        <authorList>
            <person name="Poullet M."/>
        </authorList>
    </citation>
    <scope>NUCLEOTIDE SEQUENCE</scope>
    <source>
        <strain evidence="1">E1834</strain>
    </source>
</reference>
<evidence type="ECO:0000313" key="1">
    <source>
        <dbReference type="EMBL" id="CAK5094170.1"/>
    </source>
</evidence>
<name>A0ACB1AMW0_MELEN</name>
<dbReference type="Proteomes" id="UP001497535">
    <property type="component" value="Unassembled WGS sequence"/>
</dbReference>
<keyword evidence="2" id="KW-1185">Reference proteome</keyword>
<organism evidence="1 2">
    <name type="scientific">Meloidogyne enterolobii</name>
    <name type="common">Root-knot nematode worm</name>
    <name type="synonym">Meloidogyne mayaguensis</name>
    <dbReference type="NCBI Taxonomy" id="390850"/>
    <lineage>
        <taxon>Eukaryota</taxon>
        <taxon>Metazoa</taxon>
        <taxon>Ecdysozoa</taxon>
        <taxon>Nematoda</taxon>
        <taxon>Chromadorea</taxon>
        <taxon>Rhabditida</taxon>
        <taxon>Tylenchina</taxon>
        <taxon>Tylenchomorpha</taxon>
        <taxon>Tylenchoidea</taxon>
        <taxon>Meloidogynidae</taxon>
        <taxon>Meloidogyninae</taxon>
        <taxon>Meloidogyne</taxon>
    </lineage>
</organism>
<accession>A0ACB1AMW0</accession>